<feature type="compositionally biased region" description="Gly residues" evidence="1">
    <location>
        <begin position="341"/>
        <end position="351"/>
    </location>
</feature>
<dbReference type="InterPro" id="IPR049227">
    <property type="entry name" value="DUF6824"/>
</dbReference>
<feature type="compositionally biased region" description="Basic and acidic residues" evidence="1">
    <location>
        <begin position="71"/>
        <end position="122"/>
    </location>
</feature>
<organism evidence="3 4">
    <name type="scientific">Cylindrotheca closterium</name>
    <dbReference type="NCBI Taxonomy" id="2856"/>
    <lineage>
        <taxon>Eukaryota</taxon>
        <taxon>Sar</taxon>
        <taxon>Stramenopiles</taxon>
        <taxon>Ochrophyta</taxon>
        <taxon>Bacillariophyta</taxon>
        <taxon>Bacillariophyceae</taxon>
        <taxon>Bacillariophycidae</taxon>
        <taxon>Bacillariales</taxon>
        <taxon>Bacillariaceae</taxon>
        <taxon>Cylindrotheca</taxon>
    </lineage>
</organism>
<evidence type="ECO:0000313" key="3">
    <source>
        <dbReference type="EMBL" id="CAJ1969728.1"/>
    </source>
</evidence>
<comment type="caution">
    <text evidence="3">The sequence shown here is derived from an EMBL/GenBank/DDBJ whole genome shotgun (WGS) entry which is preliminary data.</text>
</comment>
<feature type="region of interest" description="Disordered" evidence="1">
    <location>
        <begin position="334"/>
        <end position="370"/>
    </location>
</feature>
<feature type="region of interest" description="Disordered" evidence="1">
    <location>
        <begin position="258"/>
        <end position="284"/>
    </location>
</feature>
<evidence type="ECO:0000256" key="1">
    <source>
        <dbReference type="SAM" id="MobiDB-lite"/>
    </source>
</evidence>
<keyword evidence="4" id="KW-1185">Reference proteome</keyword>
<dbReference type="AlphaFoldDB" id="A0AAD2GCM9"/>
<evidence type="ECO:0000313" key="4">
    <source>
        <dbReference type="Proteomes" id="UP001295423"/>
    </source>
</evidence>
<reference evidence="3" key="1">
    <citation type="submission" date="2023-08" db="EMBL/GenBank/DDBJ databases">
        <authorList>
            <person name="Audoor S."/>
            <person name="Bilcke G."/>
        </authorList>
    </citation>
    <scope>NUCLEOTIDE SEQUENCE</scope>
</reference>
<dbReference type="Proteomes" id="UP001295423">
    <property type="component" value="Unassembled WGS sequence"/>
</dbReference>
<dbReference type="EMBL" id="CAKOGP040002425">
    <property type="protein sequence ID" value="CAJ1969728.1"/>
    <property type="molecule type" value="Genomic_DNA"/>
</dbReference>
<feature type="region of interest" description="Disordered" evidence="1">
    <location>
        <begin position="1"/>
        <end position="179"/>
    </location>
</feature>
<gene>
    <name evidence="3" type="ORF">CYCCA115_LOCUS23857</name>
</gene>
<feature type="compositionally biased region" description="Basic and acidic residues" evidence="1">
    <location>
        <begin position="42"/>
        <end position="62"/>
    </location>
</feature>
<name>A0AAD2GCM9_9STRA</name>
<sequence>MSVEPSTNKRPLEKDDSGAPSAVTAASSTSTSTTTTAAAVKAEPKVEAKKEIITAVEGKSETVEQPSKKAKLSEEAAEKPAVEGKETPTGKEDEAPKETPKEVKKEPETKGPSEVKEAEGKEGSAPAIAVATSSDPASAEDGQIRPEESEKDAEGRIRKPSNPDILLGRGKPFQNHPGNQRMLRIVDEHKERYLSEKRDKKRAIVEEVLDIIQRHGARFLKRIDHGEYWREVESSVSFEKVSHALRSKVRRPEGFEVNQHPNVSAGQKGPLPILPDGSRPGDANQMASLYNQQFLQQRAGMFPDAAAMGLMANGLMPPFGLMPNMFNPNLMQRLNPQAAGQNGGGGNGGGPSAHHNQHHHNHQGGQQGGGDLEQLVRSQMVDSLLRQRQQLDEALNDVAGGMRLPSNYK</sequence>
<feature type="compositionally biased region" description="Low complexity" evidence="1">
    <location>
        <begin position="19"/>
        <end position="41"/>
    </location>
</feature>
<protein>
    <recommendedName>
        <fullName evidence="2">DUF6824 domain-containing protein</fullName>
    </recommendedName>
</protein>
<feature type="compositionally biased region" description="Basic and acidic residues" evidence="1">
    <location>
        <begin position="142"/>
        <end position="157"/>
    </location>
</feature>
<evidence type="ECO:0000259" key="2">
    <source>
        <dbReference type="Pfam" id="PF20710"/>
    </source>
</evidence>
<accession>A0AAD2GCM9</accession>
<proteinExistence type="predicted"/>
<feature type="domain" description="DUF6824" evidence="2">
    <location>
        <begin position="164"/>
        <end position="246"/>
    </location>
</feature>
<dbReference type="Pfam" id="PF20710">
    <property type="entry name" value="DUF6824"/>
    <property type="match status" value="1"/>
</dbReference>